<evidence type="ECO:0000256" key="1">
    <source>
        <dbReference type="PROSITE-ProRule" id="PRU00846"/>
    </source>
</evidence>
<feature type="region of interest" description="Disordered" evidence="3">
    <location>
        <begin position="282"/>
        <end position="360"/>
    </location>
</feature>
<dbReference type="PANTHER" id="PTHR13586">
    <property type="entry name" value="SCD6 PROTEIN-RELATED"/>
    <property type="match status" value="1"/>
</dbReference>
<feature type="domain" description="FFD box profile" evidence="5">
    <location>
        <begin position="249"/>
        <end position="265"/>
    </location>
</feature>
<dbReference type="SMART" id="SM01271">
    <property type="entry name" value="LSM14"/>
    <property type="match status" value="1"/>
</dbReference>
<evidence type="ECO:0000259" key="7">
    <source>
        <dbReference type="PROSITE" id="PS52002"/>
    </source>
</evidence>
<dbReference type="GO" id="GO:0000932">
    <property type="term" value="C:P-body"/>
    <property type="evidence" value="ECO:0007669"/>
    <property type="project" value="EnsemblFungi"/>
</dbReference>
<dbReference type="GO" id="GO:0034063">
    <property type="term" value="P:stress granule assembly"/>
    <property type="evidence" value="ECO:0007669"/>
    <property type="project" value="EnsemblFungi"/>
</dbReference>
<proteinExistence type="predicted"/>
<dbReference type="CDD" id="cd01736">
    <property type="entry name" value="LSm14_N"/>
    <property type="match status" value="1"/>
</dbReference>
<reference evidence="8 9" key="1">
    <citation type="journal article" date="2011" name="Proc. Natl. Acad. Sci. U.S.A.">
        <title>Evolutionary erosion of yeast sex chromosomes by mating-type switching accidents.</title>
        <authorList>
            <person name="Gordon J.L."/>
            <person name="Armisen D."/>
            <person name="Proux-Wera E."/>
            <person name="Oheigeartaigh S.S."/>
            <person name="Byrne K.P."/>
            <person name="Wolfe K.H."/>
        </authorList>
    </citation>
    <scope>NUCLEOTIDE SEQUENCE [LARGE SCALE GENOMIC DNA]</scope>
    <source>
        <strain evidence="9">ATCC MYA-139 / BCRC 22969 / CBS 8797 / CCRC 22969 / KCTC 17520 / NBRC 10181 / NCYC 3082</strain>
    </source>
</reference>
<dbReference type="PROSITE" id="PS51512">
    <property type="entry name" value="DFDF"/>
    <property type="match status" value="1"/>
</dbReference>
<dbReference type="InterPro" id="IPR025609">
    <property type="entry name" value="Lsm14-like_N"/>
</dbReference>
<feature type="short sequence motif" description="TFG box" evidence="2">
    <location>
        <begin position="268"/>
        <end position="288"/>
    </location>
</feature>
<dbReference type="InterPro" id="IPR010920">
    <property type="entry name" value="LSM_dom_sf"/>
</dbReference>
<evidence type="ECO:0000256" key="2">
    <source>
        <dbReference type="PROSITE-ProRule" id="PRU00869"/>
    </source>
</evidence>
<feature type="domain" description="DFDF" evidence="4">
    <location>
        <begin position="201"/>
        <end position="237"/>
    </location>
</feature>
<evidence type="ECO:0000259" key="4">
    <source>
        <dbReference type="PROSITE" id="PS51512"/>
    </source>
</evidence>
<dbReference type="RefSeq" id="XP_022462784.1">
    <property type="nucleotide sequence ID" value="XM_022611368.1"/>
</dbReference>
<gene>
    <name evidence="8" type="primary">KNAG0B00910</name>
    <name evidence="8" type="ordered locus">KNAG_0B00910</name>
</gene>
<dbReference type="EMBL" id="HE978315">
    <property type="protein sequence ID" value="CCK68538.1"/>
    <property type="molecule type" value="Genomic_DNA"/>
</dbReference>
<dbReference type="eggNOG" id="KOG1073">
    <property type="taxonomic scope" value="Eukaryota"/>
</dbReference>
<evidence type="ECO:0000256" key="3">
    <source>
        <dbReference type="SAM" id="MobiDB-lite"/>
    </source>
</evidence>
<dbReference type="GO" id="GO:0031370">
    <property type="term" value="F:eukaryotic initiation factor 4G binding"/>
    <property type="evidence" value="ECO:0007669"/>
    <property type="project" value="EnsemblFungi"/>
</dbReference>
<protein>
    <recommendedName>
        <fullName evidence="10">DFDF domain-containing protein</fullName>
    </recommendedName>
</protein>
<dbReference type="InterPro" id="IPR019050">
    <property type="entry name" value="FDF_dom"/>
</dbReference>
<dbReference type="SMART" id="SM01199">
    <property type="entry name" value="FDF"/>
    <property type="match status" value="1"/>
</dbReference>
<dbReference type="InterPro" id="IPR025768">
    <property type="entry name" value="TFG_box"/>
</dbReference>
<evidence type="ECO:0008006" key="10">
    <source>
        <dbReference type="Google" id="ProtNLM"/>
    </source>
</evidence>
<reference evidence="9" key="2">
    <citation type="submission" date="2012-08" db="EMBL/GenBank/DDBJ databases">
        <title>Genome sequence of Kazachstania naganishii.</title>
        <authorList>
            <person name="Gordon J.L."/>
            <person name="Armisen D."/>
            <person name="Proux-Wera E."/>
            <person name="OhEigeartaigh S.S."/>
            <person name="Byrne K.P."/>
            <person name="Wolfe K.H."/>
        </authorList>
    </citation>
    <scope>NUCLEOTIDE SEQUENCE [LARGE SCALE GENOMIC DNA]</scope>
    <source>
        <strain evidence="9">ATCC MYA-139 / BCRC 22969 / CBS 8797 / CCRC 22969 / KCTC 17520 / NBRC 10181 / NCYC 3082</strain>
    </source>
</reference>
<dbReference type="STRING" id="1071383.J7RG76"/>
<evidence type="ECO:0000259" key="6">
    <source>
        <dbReference type="PROSITE" id="PS51536"/>
    </source>
</evidence>
<dbReference type="PROSITE" id="PS51513">
    <property type="entry name" value="FFD"/>
    <property type="match status" value="1"/>
</dbReference>
<dbReference type="KEGG" id="kng:KNAG_0B00910"/>
<accession>J7RG76</accession>
<dbReference type="OrthoDB" id="21539at2759"/>
<dbReference type="Pfam" id="PF12701">
    <property type="entry name" value="LSM14"/>
    <property type="match status" value="1"/>
</dbReference>
<name>J7RG76_HUIN7</name>
<dbReference type="OMA" id="PPKEEIY"/>
<feature type="compositionally biased region" description="Polar residues" evidence="3">
    <location>
        <begin position="346"/>
        <end position="360"/>
    </location>
</feature>
<dbReference type="GO" id="GO:0045947">
    <property type="term" value="P:negative regulation of translational initiation"/>
    <property type="evidence" value="ECO:0007669"/>
    <property type="project" value="EnsemblFungi"/>
</dbReference>
<dbReference type="GO" id="GO:0033962">
    <property type="term" value="P:P-body assembly"/>
    <property type="evidence" value="ECO:0007669"/>
    <property type="project" value="EnsemblFungi"/>
</dbReference>
<dbReference type="HOGENOM" id="CLU_019221_2_1_1"/>
<feature type="region of interest" description="Disordered" evidence="3">
    <location>
        <begin position="90"/>
        <end position="143"/>
    </location>
</feature>
<sequence length="360" mass="40384">MSQYIGKTISLISVTDNRYVGLLENIDSEKGTVTLRSVRCFGSEGRKNWGPEEIYPNPAVYDSVQFNGNDVKDLSILEVRLEDVQPVLPPQMQQQQQQQHVAPPVSESQQQQQQLQQPQKFPSREQVPVQQQATASVPVATESREEKLPAAMAGYGVYAPPSDAQQSVVPEVAVNREQKLAQRKEHANTSGGNNNNSRRPHRDRNVEIPKNDFDFQFNNAKFSKENSEAEQESSFASNRSNENSAENEPFYDKKSSFFDTISTSAEASSNMRWQDEKELNLDTFGQASARPRRGRGGRGGNRGGQRGNYRGGNRGGNRGGYRNYRNNNNYNNNNGSNYDNNGGNRQQDFSSQGNPYNVEF</sequence>
<dbReference type="InterPro" id="IPR025762">
    <property type="entry name" value="DFDF"/>
</dbReference>
<dbReference type="SUPFAM" id="SSF50182">
    <property type="entry name" value="Sm-like ribonucleoproteins"/>
    <property type="match status" value="1"/>
</dbReference>
<dbReference type="GO" id="GO:0010494">
    <property type="term" value="C:cytoplasmic stress granule"/>
    <property type="evidence" value="ECO:0007669"/>
    <property type="project" value="EnsemblFungi"/>
</dbReference>
<feature type="short sequence motif" description="FFD box" evidence="1">
    <location>
        <begin position="249"/>
        <end position="265"/>
    </location>
</feature>
<dbReference type="GO" id="GO:0003729">
    <property type="term" value="F:mRNA binding"/>
    <property type="evidence" value="ECO:0007669"/>
    <property type="project" value="EnsemblFungi"/>
</dbReference>
<feature type="domain" description="Sm" evidence="7">
    <location>
        <begin position="1"/>
        <end position="80"/>
    </location>
</feature>
<feature type="compositionally biased region" description="Low complexity" evidence="3">
    <location>
        <begin position="232"/>
        <end position="248"/>
    </location>
</feature>
<feature type="region of interest" description="Disordered" evidence="3">
    <location>
        <begin position="223"/>
        <end position="251"/>
    </location>
</feature>
<evidence type="ECO:0000259" key="5">
    <source>
        <dbReference type="PROSITE" id="PS51513"/>
    </source>
</evidence>
<dbReference type="InterPro" id="IPR047575">
    <property type="entry name" value="Sm"/>
</dbReference>
<feature type="domain" description="TFG box profile" evidence="6">
    <location>
        <begin position="268"/>
        <end position="288"/>
    </location>
</feature>
<dbReference type="Gene3D" id="2.30.30.100">
    <property type="match status" value="1"/>
</dbReference>
<dbReference type="InterPro" id="IPR025761">
    <property type="entry name" value="FFD_box"/>
</dbReference>
<dbReference type="Proteomes" id="UP000006310">
    <property type="component" value="Chromosome 2"/>
</dbReference>
<feature type="region of interest" description="Disordered" evidence="3">
    <location>
        <begin position="181"/>
        <end position="205"/>
    </location>
</feature>
<dbReference type="PROSITE" id="PS52002">
    <property type="entry name" value="SM"/>
    <property type="match status" value="1"/>
</dbReference>
<dbReference type="PROSITE" id="PS51536">
    <property type="entry name" value="TFG"/>
    <property type="match status" value="1"/>
</dbReference>
<dbReference type="PANTHER" id="PTHR13586:SF0">
    <property type="entry name" value="TRAILER HITCH, ISOFORM H"/>
    <property type="match status" value="1"/>
</dbReference>
<feature type="compositionally biased region" description="Low complexity" evidence="3">
    <location>
        <begin position="90"/>
        <end position="119"/>
    </location>
</feature>
<evidence type="ECO:0000313" key="8">
    <source>
        <dbReference type="EMBL" id="CCK68538.1"/>
    </source>
</evidence>
<dbReference type="GeneID" id="34524188"/>
<dbReference type="AlphaFoldDB" id="J7RG76"/>
<feature type="compositionally biased region" description="Gly residues" evidence="3">
    <location>
        <begin position="297"/>
        <end position="319"/>
    </location>
</feature>
<keyword evidence="9" id="KW-1185">Reference proteome</keyword>
<evidence type="ECO:0000313" key="9">
    <source>
        <dbReference type="Proteomes" id="UP000006310"/>
    </source>
</evidence>
<feature type="compositionally biased region" description="Low complexity" evidence="3">
    <location>
        <begin position="320"/>
        <end position="345"/>
    </location>
</feature>
<organism evidence="8 9">
    <name type="scientific">Huiozyma naganishii (strain ATCC MYA-139 / BCRC 22969 / CBS 8797 / KCTC 17520 / NBRC 10181 / NCYC 3082 / Yp74L-3)</name>
    <name type="common">Yeast</name>
    <name type="synonym">Kazachstania naganishii</name>
    <dbReference type="NCBI Taxonomy" id="1071383"/>
    <lineage>
        <taxon>Eukaryota</taxon>
        <taxon>Fungi</taxon>
        <taxon>Dikarya</taxon>
        <taxon>Ascomycota</taxon>
        <taxon>Saccharomycotina</taxon>
        <taxon>Saccharomycetes</taxon>
        <taxon>Saccharomycetales</taxon>
        <taxon>Saccharomycetaceae</taxon>
        <taxon>Huiozyma</taxon>
    </lineage>
</organism>